<dbReference type="InterPro" id="IPR002577">
    <property type="entry name" value="HTH_HxlR"/>
</dbReference>
<evidence type="ECO:0000313" key="5">
    <source>
        <dbReference type="EMBL" id="SCZ66595.1"/>
    </source>
</evidence>
<keyword evidence="1" id="KW-0805">Transcription regulation</keyword>
<evidence type="ECO:0000256" key="1">
    <source>
        <dbReference type="ARBA" id="ARBA00023015"/>
    </source>
</evidence>
<protein>
    <submittedName>
        <fullName evidence="5">Transcriptional regulator, HxlR family</fullName>
    </submittedName>
</protein>
<name>A0A1G5QXN7_9RHOB</name>
<keyword evidence="6" id="KW-1185">Reference proteome</keyword>
<dbReference type="RefSeq" id="WP_090219110.1">
    <property type="nucleotide sequence ID" value="NZ_FMWG01000006.1"/>
</dbReference>
<accession>A0A1G5QXN7</accession>
<gene>
    <name evidence="5" type="ORF">SAMN04488118_106213</name>
</gene>
<keyword evidence="3" id="KW-0804">Transcription</keyword>
<evidence type="ECO:0000259" key="4">
    <source>
        <dbReference type="PROSITE" id="PS51118"/>
    </source>
</evidence>
<dbReference type="Pfam" id="PF01638">
    <property type="entry name" value="HxlR"/>
    <property type="match status" value="1"/>
</dbReference>
<dbReference type="GO" id="GO:0006355">
    <property type="term" value="P:regulation of DNA-templated transcription"/>
    <property type="evidence" value="ECO:0007669"/>
    <property type="project" value="UniProtKB-ARBA"/>
</dbReference>
<sequence>MTEQNVIDKPEGYFTCPVRRTLSVVGGKWKLLIINELLVSPLRFNELKRRVGKISQRLLTAQLRALEEDGIVTREVKNIMPPHVEYRLTTQGQSISEVIEVLTTWGEKAIEQDTQQQ</sequence>
<dbReference type="InterPro" id="IPR011991">
    <property type="entry name" value="ArsR-like_HTH"/>
</dbReference>
<dbReference type="PROSITE" id="PS51118">
    <property type="entry name" value="HTH_HXLR"/>
    <property type="match status" value="1"/>
</dbReference>
<proteinExistence type="predicted"/>
<dbReference type="AlphaFoldDB" id="A0A1G5QXN7"/>
<organism evidence="5 6">
    <name type="scientific">Epibacterium ulvae</name>
    <dbReference type="NCBI Taxonomy" id="1156985"/>
    <lineage>
        <taxon>Bacteria</taxon>
        <taxon>Pseudomonadati</taxon>
        <taxon>Pseudomonadota</taxon>
        <taxon>Alphaproteobacteria</taxon>
        <taxon>Rhodobacterales</taxon>
        <taxon>Roseobacteraceae</taxon>
        <taxon>Epibacterium</taxon>
    </lineage>
</organism>
<dbReference type="Gene3D" id="1.10.10.10">
    <property type="entry name" value="Winged helix-like DNA-binding domain superfamily/Winged helix DNA-binding domain"/>
    <property type="match status" value="1"/>
</dbReference>
<evidence type="ECO:0000256" key="2">
    <source>
        <dbReference type="ARBA" id="ARBA00023125"/>
    </source>
</evidence>
<dbReference type="PANTHER" id="PTHR33204">
    <property type="entry name" value="TRANSCRIPTIONAL REGULATOR, MARR FAMILY"/>
    <property type="match status" value="1"/>
</dbReference>
<evidence type="ECO:0000256" key="3">
    <source>
        <dbReference type="ARBA" id="ARBA00023163"/>
    </source>
</evidence>
<keyword evidence="2" id="KW-0238">DNA-binding</keyword>
<dbReference type="CDD" id="cd00090">
    <property type="entry name" value="HTH_ARSR"/>
    <property type="match status" value="1"/>
</dbReference>
<reference evidence="5 6" key="1">
    <citation type="submission" date="2016-10" db="EMBL/GenBank/DDBJ databases">
        <authorList>
            <person name="de Groot N.N."/>
        </authorList>
    </citation>
    <scope>NUCLEOTIDE SEQUENCE [LARGE SCALE GENOMIC DNA]</scope>
    <source>
        <strain evidence="5 6">U95</strain>
    </source>
</reference>
<dbReference type="InterPro" id="IPR036390">
    <property type="entry name" value="WH_DNA-bd_sf"/>
</dbReference>
<dbReference type="SUPFAM" id="SSF46785">
    <property type="entry name" value="Winged helix' DNA-binding domain"/>
    <property type="match status" value="1"/>
</dbReference>
<dbReference type="InterPro" id="IPR036388">
    <property type="entry name" value="WH-like_DNA-bd_sf"/>
</dbReference>
<dbReference type="Proteomes" id="UP000198767">
    <property type="component" value="Unassembled WGS sequence"/>
</dbReference>
<feature type="domain" description="HTH hxlR-type" evidence="4">
    <location>
        <begin position="16"/>
        <end position="114"/>
    </location>
</feature>
<dbReference type="OrthoDB" id="9800350at2"/>
<evidence type="ECO:0000313" key="6">
    <source>
        <dbReference type="Proteomes" id="UP000198767"/>
    </source>
</evidence>
<dbReference type="EMBL" id="FMWG01000006">
    <property type="protein sequence ID" value="SCZ66595.1"/>
    <property type="molecule type" value="Genomic_DNA"/>
</dbReference>
<dbReference type="GO" id="GO:0003677">
    <property type="term" value="F:DNA binding"/>
    <property type="evidence" value="ECO:0007669"/>
    <property type="project" value="UniProtKB-KW"/>
</dbReference>